<feature type="domain" description="Tyrosinase copper-binding" evidence="5">
    <location>
        <begin position="151"/>
        <end position="168"/>
    </location>
</feature>
<dbReference type="PANTHER" id="PTHR11474">
    <property type="entry name" value="TYROSINASE FAMILY MEMBER"/>
    <property type="match status" value="1"/>
</dbReference>
<organism evidence="7 8">
    <name type="scientific">Mya arenaria</name>
    <name type="common">Soft-shell clam</name>
    <dbReference type="NCBI Taxonomy" id="6604"/>
    <lineage>
        <taxon>Eukaryota</taxon>
        <taxon>Metazoa</taxon>
        <taxon>Spiralia</taxon>
        <taxon>Lophotrochozoa</taxon>
        <taxon>Mollusca</taxon>
        <taxon>Bivalvia</taxon>
        <taxon>Autobranchia</taxon>
        <taxon>Heteroconchia</taxon>
        <taxon>Euheterodonta</taxon>
        <taxon>Imparidentia</taxon>
        <taxon>Neoheterodontei</taxon>
        <taxon>Myida</taxon>
        <taxon>Myoidea</taxon>
        <taxon>Myidae</taxon>
        <taxon>Mya</taxon>
    </lineage>
</organism>
<evidence type="ECO:0000259" key="5">
    <source>
        <dbReference type="PROSITE" id="PS00497"/>
    </source>
</evidence>
<gene>
    <name evidence="7" type="ORF">MAR_026854</name>
</gene>
<reference evidence="7" key="1">
    <citation type="submission" date="2022-11" db="EMBL/GenBank/DDBJ databases">
        <title>Centuries of genome instability and evolution in soft-shell clam transmissible cancer (bioRxiv).</title>
        <authorList>
            <person name="Hart S.F.M."/>
            <person name="Yonemitsu M.A."/>
            <person name="Giersch R.M."/>
            <person name="Beal B.F."/>
            <person name="Arriagada G."/>
            <person name="Davis B.W."/>
            <person name="Ostrander E.A."/>
            <person name="Goff S.P."/>
            <person name="Metzger M.J."/>
        </authorList>
    </citation>
    <scope>NUCLEOTIDE SEQUENCE</scope>
    <source>
        <strain evidence="7">MELC-2E11</strain>
        <tissue evidence="7">Siphon/mantle</tissue>
    </source>
</reference>
<keyword evidence="2" id="KW-0186">Copper</keyword>
<keyword evidence="4" id="KW-0732">Signal</keyword>
<name>A0ABY7EU89_MYAAR</name>
<evidence type="ECO:0000256" key="3">
    <source>
        <dbReference type="SAM" id="MobiDB-lite"/>
    </source>
</evidence>
<dbReference type="PROSITE" id="PS00497">
    <property type="entry name" value="TYROSINASE_1"/>
    <property type="match status" value="1"/>
</dbReference>
<accession>A0ABY7EU89</accession>
<sequence>MANLLPVTLVLISHLWLVEVYAHSPVLQMTQEINRKVRRLGKTVANIEQMVSELFEDKDKCTDLLANVTTGSGKGQPDIDIDVFNGYDDGEGGSSSTVVGVKVHYSYDDCLADINTAYVPLQNARIWCLRDQTMLCFALVHRMAMKRGGAHGGNAFLPWHRAILSLFEEALRRVDDRVFLPYWDSSLDDNMPAGPGFSIMWDDDHLGTGSGVVDSGPFAGWEARETPLRRDIARGVGSLIRQSRIDYLMGFCRLADFNGRWEGSHNSVHRWIGGTMARSMAASDPIFYMHHAFIDYQWEIFRQRQRDICGIDPASDYPPDNDNKPEHNKEERMIGMRFLDNIDGVMDFWTDDWFDYEDSPSCSNNCGGSPDLFCDEVINLCVSEMRFDIGKDLGESGRRKQREISHDDMLADGVIPYSGECTKNPYGVTCVNPPPPTSDEEMIEALARDEEYKLPESVKKVDKVVQENLQYANALPVESEQIIFHANQEESNDCRNLEKCTYDLLKAVVKGRKITNRYGNHQTALTTTRRPRPVTTTRRPRPQNKIPYG</sequence>
<evidence type="ECO:0000313" key="7">
    <source>
        <dbReference type="EMBL" id="WAR12674.1"/>
    </source>
</evidence>
<proteinExistence type="predicted"/>
<dbReference type="SUPFAM" id="SSF48056">
    <property type="entry name" value="Di-copper centre-containing domain"/>
    <property type="match status" value="1"/>
</dbReference>
<evidence type="ECO:0000256" key="1">
    <source>
        <dbReference type="ARBA" id="ARBA00022723"/>
    </source>
</evidence>
<protein>
    <submittedName>
        <fullName evidence="7">TYR3-like protein</fullName>
    </submittedName>
</protein>
<evidence type="ECO:0000256" key="2">
    <source>
        <dbReference type="ARBA" id="ARBA00023008"/>
    </source>
</evidence>
<keyword evidence="8" id="KW-1185">Reference proteome</keyword>
<feature type="domain" description="Tyrosinase copper-binding" evidence="6">
    <location>
        <begin position="284"/>
        <end position="295"/>
    </location>
</feature>
<feature type="chain" id="PRO_5047076743" evidence="4">
    <location>
        <begin position="23"/>
        <end position="549"/>
    </location>
</feature>
<dbReference type="PRINTS" id="PR00092">
    <property type="entry name" value="TYROSINASE"/>
</dbReference>
<evidence type="ECO:0000259" key="6">
    <source>
        <dbReference type="PROSITE" id="PS00498"/>
    </source>
</evidence>
<dbReference type="PANTHER" id="PTHR11474:SF126">
    <property type="entry name" value="TYROSINASE-LIKE PROTEIN TYR-1-RELATED"/>
    <property type="match status" value="1"/>
</dbReference>
<dbReference type="Pfam" id="PF00264">
    <property type="entry name" value="Tyrosinase"/>
    <property type="match status" value="1"/>
</dbReference>
<dbReference type="Proteomes" id="UP001164746">
    <property type="component" value="Chromosome 8"/>
</dbReference>
<dbReference type="InterPro" id="IPR002227">
    <property type="entry name" value="Tyrosinase_Cu-bd"/>
</dbReference>
<dbReference type="PROSITE" id="PS00498">
    <property type="entry name" value="TYROSINASE_2"/>
    <property type="match status" value="1"/>
</dbReference>
<keyword evidence="1" id="KW-0479">Metal-binding</keyword>
<dbReference type="EMBL" id="CP111019">
    <property type="protein sequence ID" value="WAR12674.1"/>
    <property type="molecule type" value="Genomic_DNA"/>
</dbReference>
<evidence type="ECO:0000313" key="8">
    <source>
        <dbReference type="Proteomes" id="UP001164746"/>
    </source>
</evidence>
<dbReference type="InterPro" id="IPR050316">
    <property type="entry name" value="Tyrosinase/Hemocyanin"/>
</dbReference>
<feature type="signal peptide" evidence="4">
    <location>
        <begin position="1"/>
        <end position="22"/>
    </location>
</feature>
<dbReference type="InterPro" id="IPR008922">
    <property type="entry name" value="Di-copper_centre_dom_sf"/>
</dbReference>
<feature type="region of interest" description="Disordered" evidence="3">
    <location>
        <begin position="520"/>
        <end position="549"/>
    </location>
</feature>
<evidence type="ECO:0000256" key="4">
    <source>
        <dbReference type="SAM" id="SignalP"/>
    </source>
</evidence>
<dbReference type="Gene3D" id="1.10.1280.10">
    <property type="entry name" value="Di-copper center containing domain from catechol oxidase"/>
    <property type="match status" value="1"/>
</dbReference>